<evidence type="ECO:0000313" key="3">
    <source>
        <dbReference type="Proteomes" id="UP001519460"/>
    </source>
</evidence>
<evidence type="ECO:0000313" key="2">
    <source>
        <dbReference type="EMBL" id="KAK7497409.1"/>
    </source>
</evidence>
<accession>A0ABD0LEF9</accession>
<dbReference type="AlphaFoldDB" id="A0ABD0LEF9"/>
<feature type="region of interest" description="Disordered" evidence="1">
    <location>
        <begin position="247"/>
        <end position="347"/>
    </location>
</feature>
<dbReference type="EMBL" id="JACVVK020000059">
    <property type="protein sequence ID" value="KAK7497409.1"/>
    <property type="molecule type" value="Genomic_DNA"/>
</dbReference>
<feature type="compositionally biased region" description="Basic and acidic residues" evidence="1">
    <location>
        <begin position="477"/>
        <end position="496"/>
    </location>
</feature>
<dbReference type="Proteomes" id="UP001519460">
    <property type="component" value="Unassembled WGS sequence"/>
</dbReference>
<proteinExistence type="predicted"/>
<feature type="region of interest" description="Disordered" evidence="1">
    <location>
        <begin position="163"/>
        <end position="197"/>
    </location>
</feature>
<keyword evidence="3" id="KW-1185">Reference proteome</keyword>
<name>A0ABD0LEF9_9CAEN</name>
<reference evidence="2 3" key="1">
    <citation type="journal article" date="2023" name="Sci. Data">
        <title>Genome assembly of the Korean intertidal mud-creeper Batillaria attramentaria.</title>
        <authorList>
            <person name="Patra A.K."/>
            <person name="Ho P.T."/>
            <person name="Jun S."/>
            <person name="Lee S.J."/>
            <person name="Kim Y."/>
            <person name="Won Y.J."/>
        </authorList>
    </citation>
    <scope>NUCLEOTIDE SEQUENCE [LARGE SCALE GENOMIC DNA]</scope>
    <source>
        <strain evidence="2">Wonlab-2016</strain>
    </source>
</reference>
<sequence>MKTGNEDRVLYQIRATPPRSSVFQSSTKESSRPRTIIFNGISANSWLLPIGISRKDIVEKKQRSSCVKTAKSVEPTDAQNEAKQEVASVQEEEDESVSCETAKAEEGTCSTTKTRPLTASEFDSLWERVPPRPKSTGSVYIIRNRQLPVGLGKHECLQGQRLSTRSAPNRGNGREDTTCTLPFQRKPRPYTAPGRRTYGHSRVDRICLTPTWRPLSQGRLRTSADFAKQDVDSSLDLVVTSLDLNKDSSVKSSCGDNDHGYSSHDVGGNEGRTSPSHVKTPTVSKSSPRSSAKSTNSGFQRDTTDTIQGIKRSYSRRAKSAPPNVRTSALSASHDHSDPTSSSRGPSLYWRAKSTYHKKLMAFGPEGNGPVDPNEDTPNLRGSFWRPLMVPEDGGLVMQHSSGCPYKCKGCFKACLVSEDYLQKARAQKLLREQEQKRTADSSHRPTTLAHFKRKVKDARDIVNTALARSQPLYKMVHGDKEEHQSNPSERDKENCAEPSVTGNTDDISGVDTQGPIGGIAEDPTMQNVSGSVLNEEKNESGGVAKLSSGGGVGENGAVETRQAWMEEEKQAFPDSQ</sequence>
<feature type="compositionally biased region" description="Low complexity" evidence="1">
    <location>
        <begin position="279"/>
        <end position="297"/>
    </location>
</feature>
<gene>
    <name evidence="2" type="ORF">BaRGS_00011453</name>
</gene>
<evidence type="ECO:0000256" key="1">
    <source>
        <dbReference type="SAM" id="MobiDB-lite"/>
    </source>
</evidence>
<feature type="compositionally biased region" description="Polar residues" evidence="1">
    <location>
        <begin position="298"/>
        <end position="307"/>
    </location>
</feature>
<organism evidence="2 3">
    <name type="scientific">Batillaria attramentaria</name>
    <dbReference type="NCBI Taxonomy" id="370345"/>
    <lineage>
        <taxon>Eukaryota</taxon>
        <taxon>Metazoa</taxon>
        <taxon>Spiralia</taxon>
        <taxon>Lophotrochozoa</taxon>
        <taxon>Mollusca</taxon>
        <taxon>Gastropoda</taxon>
        <taxon>Caenogastropoda</taxon>
        <taxon>Sorbeoconcha</taxon>
        <taxon>Cerithioidea</taxon>
        <taxon>Batillariidae</taxon>
        <taxon>Batillaria</taxon>
    </lineage>
</organism>
<feature type="region of interest" description="Disordered" evidence="1">
    <location>
        <begin position="474"/>
        <end position="560"/>
    </location>
</feature>
<protein>
    <submittedName>
        <fullName evidence="2">Uncharacterized protein</fullName>
    </submittedName>
</protein>
<comment type="caution">
    <text evidence="2">The sequence shown here is derived from an EMBL/GenBank/DDBJ whole genome shotgun (WGS) entry which is preliminary data.</text>
</comment>
<feature type="region of interest" description="Disordered" evidence="1">
    <location>
        <begin position="69"/>
        <end position="111"/>
    </location>
</feature>